<dbReference type="PROSITE" id="PS01227">
    <property type="entry name" value="UPF0012"/>
    <property type="match status" value="1"/>
</dbReference>
<accession>A0ABR9PDX1</accession>
<dbReference type="Pfam" id="PF00795">
    <property type="entry name" value="CN_hydrolase"/>
    <property type="match status" value="1"/>
</dbReference>
<dbReference type="EMBL" id="JADBGI010000033">
    <property type="protein sequence ID" value="MBE3002051.1"/>
    <property type="molecule type" value="Genomic_DNA"/>
</dbReference>
<dbReference type="PROSITE" id="PS50263">
    <property type="entry name" value="CN_HYDROLASE"/>
    <property type="match status" value="1"/>
</dbReference>
<evidence type="ECO:0000259" key="2">
    <source>
        <dbReference type="PROSITE" id="PS50263"/>
    </source>
</evidence>
<comment type="similarity">
    <text evidence="1">Belongs to the carbon-nitrogen hydrolase superfamily. NIT1/NIT2 family.</text>
</comment>
<name>A0ABR9PDX1_9ACTN</name>
<feature type="domain" description="CN hydrolase" evidence="2">
    <location>
        <begin position="6"/>
        <end position="243"/>
    </location>
</feature>
<evidence type="ECO:0000313" key="3">
    <source>
        <dbReference type="EMBL" id="MBE3002051.1"/>
    </source>
</evidence>
<keyword evidence="3" id="KW-0378">Hydrolase</keyword>
<dbReference type="Gene3D" id="3.60.110.10">
    <property type="entry name" value="Carbon-nitrogen hydrolase"/>
    <property type="match status" value="1"/>
</dbReference>
<evidence type="ECO:0000313" key="4">
    <source>
        <dbReference type="Proteomes" id="UP000806528"/>
    </source>
</evidence>
<dbReference type="PANTHER" id="PTHR23088">
    <property type="entry name" value="NITRILASE-RELATED"/>
    <property type="match status" value="1"/>
</dbReference>
<dbReference type="GO" id="GO:0016787">
    <property type="term" value="F:hydrolase activity"/>
    <property type="evidence" value="ECO:0007669"/>
    <property type="project" value="UniProtKB-KW"/>
</dbReference>
<dbReference type="InterPro" id="IPR003010">
    <property type="entry name" value="C-N_Hydrolase"/>
</dbReference>
<dbReference type="InterPro" id="IPR044083">
    <property type="entry name" value="RamA-like"/>
</dbReference>
<dbReference type="CDD" id="cd07576">
    <property type="entry name" value="R-amidase_like"/>
    <property type="match status" value="1"/>
</dbReference>
<dbReference type="InterPro" id="IPR001110">
    <property type="entry name" value="UPF0012_CS"/>
</dbReference>
<dbReference type="PANTHER" id="PTHR23088:SF27">
    <property type="entry name" value="DEAMINATED GLUTATHIONE AMIDASE"/>
    <property type="match status" value="1"/>
</dbReference>
<comment type="caution">
    <text evidence="3">The sequence shown here is derived from an EMBL/GenBank/DDBJ whole genome shotgun (WGS) entry which is preliminary data.</text>
</comment>
<proteinExistence type="inferred from homology"/>
<keyword evidence="4" id="KW-1185">Reference proteome</keyword>
<dbReference type="InterPro" id="IPR036526">
    <property type="entry name" value="C-N_Hydrolase_sf"/>
</dbReference>
<dbReference type="Proteomes" id="UP000806528">
    <property type="component" value="Unassembled WGS sequence"/>
</dbReference>
<protein>
    <submittedName>
        <fullName evidence="3">Carbon-nitrogen hydrolase family protein</fullName>
    </submittedName>
</protein>
<gene>
    <name evidence="3" type="ORF">IDM40_25620</name>
</gene>
<dbReference type="RefSeq" id="WP_193124641.1">
    <property type="nucleotide sequence ID" value="NZ_JADBGI010000033.1"/>
</dbReference>
<reference evidence="3 4" key="1">
    <citation type="submission" date="2020-09" db="EMBL/GenBank/DDBJ databases">
        <title>Diversity and distribution of actinomycetes associated with coral in the coast of Hainan.</title>
        <authorList>
            <person name="Li F."/>
        </authorList>
    </citation>
    <scope>NUCLEOTIDE SEQUENCE [LARGE SCALE GENOMIC DNA]</scope>
    <source>
        <strain evidence="3 4">HNM0947</strain>
    </source>
</reference>
<dbReference type="SUPFAM" id="SSF56317">
    <property type="entry name" value="Carbon-nitrogen hydrolase"/>
    <property type="match status" value="1"/>
</dbReference>
<organism evidence="3 4">
    <name type="scientific">Nocardiopsis coralli</name>
    <dbReference type="NCBI Taxonomy" id="2772213"/>
    <lineage>
        <taxon>Bacteria</taxon>
        <taxon>Bacillati</taxon>
        <taxon>Actinomycetota</taxon>
        <taxon>Actinomycetes</taxon>
        <taxon>Streptosporangiales</taxon>
        <taxon>Nocardiopsidaceae</taxon>
        <taxon>Nocardiopsis</taxon>
    </lineage>
</organism>
<evidence type="ECO:0000256" key="1">
    <source>
        <dbReference type="ARBA" id="ARBA00010613"/>
    </source>
</evidence>
<sequence>MAATALRVALDQGTGPSGDTDAAIARLADRARAAAAAGAHLLLTPEMSMTGYALGAAGTARRAEPADGPLRRAVSEIAARTGVAIVYGFPERDGEHVYNTVQLVDDRGTALAAYRKTHLFGDLDRSAFTPGDRLVVQADLHGHRIGLLVCYDVEFPEAVRAHALAGSDLVAVPTALMAPNTAVATLLAPARALENQLHLAYVNRCDTEGELDYVGLSTLVAPDGTELLRAGAGEALLVADLDPRAADATQDHLSYLGDRRPNLYGPLTR</sequence>